<sequence length="77" mass="8467">MRQSQKQHKALQLQLSPIPSPPLPYQALLQQPTSPQPPMVFLVIPLVHSQPESQPNLAHPADVSTPCRTYVAAYTAS</sequence>
<organism evidence="1 2">
    <name type="scientific">Petrolisthes cinctipes</name>
    <name type="common">Flat porcelain crab</name>
    <dbReference type="NCBI Taxonomy" id="88211"/>
    <lineage>
        <taxon>Eukaryota</taxon>
        <taxon>Metazoa</taxon>
        <taxon>Ecdysozoa</taxon>
        <taxon>Arthropoda</taxon>
        <taxon>Crustacea</taxon>
        <taxon>Multicrustacea</taxon>
        <taxon>Malacostraca</taxon>
        <taxon>Eumalacostraca</taxon>
        <taxon>Eucarida</taxon>
        <taxon>Decapoda</taxon>
        <taxon>Pleocyemata</taxon>
        <taxon>Anomura</taxon>
        <taxon>Galatheoidea</taxon>
        <taxon>Porcellanidae</taxon>
        <taxon>Petrolisthes</taxon>
    </lineage>
</organism>
<keyword evidence="2" id="KW-1185">Reference proteome</keyword>
<evidence type="ECO:0000313" key="1">
    <source>
        <dbReference type="EMBL" id="KAK3891195.1"/>
    </source>
</evidence>
<gene>
    <name evidence="1" type="ORF">Pcinc_004910</name>
</gene>
<accession>A0AAE1GEI3</accession>
<dbReference type="AlphaFoldDB" id="A0AAE1GEI3"/>
<evidence type="ECO:0000313" key="2">
    <source>
        <dbReference type="Proteomes" id="UP001286313"/>
    </source>
</evidence>
<protein>
    <submittedName>
        <fullName evidence="1">Uncharacterized protein</fullName>
    </submittedName>
</protein>
<name>A0AAE1GEI3_PETCI</name>
<comment type="caution">
    <text evidence="1">The sequence shown here is derived from an EMBL/GenBank/DDBJ whole genome shotgun (WGS) entry which is preliminary data.</text>
</comment>
<dbReference type="EMBL" id="JAWQEG010000364">
    <property type="protein sequence ID" value="KAK3891195.1"/>
    <property type="molecule type" value="Genomic_DNA"/>
</dbReference>
<proteinExistence type="predicted"/>
<reference evidence="1" key="1">
    <citation type="submission" date="2023-10" db="EMBL/GenBank/DDBJ databases">
        <title>Genome assemblies of two species of porcelain crab, Petrolisthes cinctipes and Petrolisthes manimaculis (Anomura: Porcellanidae).</title>
        <authorList>
            <person name="Angst P."/>
        </authorList>
    </citation>
    <scope>NUCLEOTIDE SEQUENCE</scope>
    <source>
        <strain evidence="1">PB745_01</strain>
        <tissue evidence="1">Gill</tissue>
    </source>
</reference>
<dbReference type="Proteomes" id="UP001286313">
    <property type="component" value="Unassembled WGS sequence"/>
</dbReference>